<comment type="caution">
    <text evidence="2">The sequence shown here is derived from an EMBL/GenBank/DDBJ whole genome shotgun (WGS) entry which is preliminary data.</text>
</comment>
<organism evidence="2 3">
    <name type="scientific">Trametes pubescens</name>
    <name type="common">White-rot fungus</name>
    <dbReference type="NCBI Taxonomy" id="154538"/>
    <lineage>
        <taxon>Eukaryota</taxon>
        <taxon>Fungi</taxon>
        <taxon>Dikarya</taxon>
        <taxon>Basidiomycota</taxon>
        <taxon>Agaricomycotina</taxon>
        <taxon>Agaricomycetes</taxon>
        <taxon>Polyporales</taxon>
        <taxon>Polyporaceae</taxon>
        <taxon>Trametes</taxon>
    </lineage>
</organism>
<evidence type="ECO:0000256" key="1">
    <source>
        <dbReference type="SAM" id="MobiDB-lite"/>
    </source>
</evidence>
<evidence type="ECO:0000313" key="2">
    <source>
        <dbReference type="EMBL" id="OJT02290.1"/>
    </source>
</evidence>
<evidence type="ECO:0000313" key="3">
    <source>
        <dbReference type="Proteomes" id="UP000184267"/>
    </source>
</evidence>
<name>A0A1M2V3W6_TRAPU</name>
<dbReference type="Proteomes" id="UP000184267">
    <property type="component" value="Unassembled WGS sequence"/>
</dbReference>
<dbReference type="OrthoDB" id="2919381at2759"/>
<feature type="compositionally biased region" description="Basic residues" evidence="1">
    <location>
        <begin position="79"/>
        <end position="89"/>
    </location>
</feature>
<keyword evidence="3" id="KW-1185">Reference proteome</keyword>
<dbReference type="AlphaFoldDB" id="A0A1M2V3W6"/>
<protein>
    <submittedName>
        <fullName evidence="2">Uncharacterized protein</fullName>
    </submittedName>
</protein>
<feature type="compositionally biased region" description="Polar residues" evidence="1">
    <location>
        <begin position="7"/>
        <end position="17"/>
    </location>
</feature>
<feature type="region of interest" description="Disordered" evidence="1">
    <location>
        <begin position="235"/>
        <end position="260"/>
    </location>
</feature>
<gene>
    <name evidence="2" type="ORF">TRAPUB_7188</name>
</gene>
<dbReference type="OMA" id="DELMPMT"/>
<sequence length="306" mass="34064">MPLAGPSRTTQSTSTEALTAGPLRAPHQVQTALPSSSPPEPLGSTSQHPATGQGPTVDFQDFEELSSSDGEIVDERYIQKKTNRRRRQQAVRGEPGLPPPRPADFSANGRSPRPLIQGWPYHLLAVPEDSNPRETDHWYNFVPVTADDAQAILRAAASDLGQARNHIRHLLQQVQDNSALQGVRGIHVLVDAWRNPDKHPYLPTIMHPAAYNPPGLEPADTLNLLPPLGRRAGGLPGTTQSLRPAQDLTGPRRIQPRTIDPPKVHRDWWRSYQDRIPTWMEHDQDRGPLLVVAQLFVFMRQLLARN</sequence>
<dbReference type="EMBL" id="MNAD01001682">
    <property type="protein sequence ID" value="OJT02290.1"/>
    <property type="molecule type" value="Genomic_DNA"/>
</dbReference>
<accession>A0A1M2V3W6</accession>
<proteinExistence type="predicted"/>
<feature type="region of interest" description="Disordered" evidence="1">
    <location>
        <begin position="1"/>
        <end position="111"/>
    </location>
</feature>
<reference evidence="2 3" key="1">
    <citation type="submission" date="2016-10" db="EMBL/GenBank/DDBJ databases">
        <title>Genome sequence of the basidiomycete white-rot fungus Trametes pubescens.</title>
        <authorList>
            <person name="Makela M.R."/>
            <person name="Granchi Z."/>
            <person name="Peng M."/>
            <person name="De Vries R.P."/>
            <person name="Grigoriev I."/>
            <person name="Riley R."/>
            <person name="Hilden K."/>
        </authorList>
    </citation>
    <scope>NUCLEOTIDE SEQUENCE [LARGE SCALE GENOMIC DNA]</scope>
    <source>
        <strain evidence="2 3">FBCC735</strain>
    </source>
</reference>